<dbReference type="GO" id="GO:0005125">
    <property type="term" value="F:cytokine activity"/>
    <property type="evidence" value="ECO:0007669"/>
    <property type="project" value="UniProtKB-UniRule"/>
</dbReference>
<dbReference type="FunFam" id="2.80.10.50:FF:000013">
    <property type="entry name" value="Interleukin-1"/>
    <property type="match status" value="1"/>
</dbReference>
<evidence type="ECO:0000256" key="6">
    <source>
        <dbReference type="SAM" id="MobiDB-lite"/>
    </source>
</evidence>
<comment type="similarity">
    <text evidence="2 5">Belongs to the IL-1 family.</text>
</comment>
<dbReference type="Gene3D" id="2.80.10.50">
    <property type="match status" value="1"/>
</dbReference>
<dbReference type="InterPro" id="IPR000975">
    <property type="entry name" value="IL-1_fam"/>
</dbReference>
<dbReference type="PRINTS" id="PR00264">
    <property type="entry name" value="INTERLEUKIN1"/>
</dbReference>
<gene>
    <name evidence="7" type="ORF">PAL_GLEAN10005657</name>
</gene>
<evidence type="ECO:0000256" key="4">
    <source>
        <dbReference type="ARBA" id="ARBA00034096"/>
    </source>
</evidence>
<dbReference type="GO" id="GO:0019221">
    <property type="term" value="P:cytokine-mediated signaling pathway"/>
    <property type="evidence" value="ECO:0007669"/>
    <property type="project" value="TreeGrafter"/>
</dbReference>
<dbReference type="SMART" id="SM00125">
    <property type="entry name" value="IL1"/>
    <property type="match status" value="1"/>
</dbReference>
<dbReference type="SUPFAM" id="SSF50353">
    <property type="entry name" value="Cytokine"/>
    <property type="match status" value="1"/>
</dbReference>
<dbReference type="STRING" id="9402.L5KVL1"/>
<dbReference type="PANTHER" id="PTHR10078:SF31">
    <property type="entry name" value="INTERLEUKIN-37"/>
    <property type="match status" value="1"/>
</dbReference>
<dbReference type="GO" id="GO:0071222">
    <property type="term" value="P:cellular response to lipopolysaccharide"/>
    <property type="evidence" value="ECO:0007669"/>
    <property type="project" value="TreeGrafter"/>
</dbReference>
<feature type="region of interest" description="Disordered" evidence="6">
    <location>
        <begin position="1"/>
        <end position="28"/>
    </location>
</feature>
<evidence type="ECO:0000256" key="2">
    <source>
        <dbReference type="ARBA" id="ARBA00010448"/>
    </source>
</evidence>
<comment type="function">
    <text evidence="4">Anti-inflammatory antagonist of interleukin-1 family of proinflammatory cytokines such as interleukin-1beta/IL1B and interleukin-1alpha/IL1A. Protects from immune dysregulation and uncontrolled systemic inflammation triggered by IL1 for a range of innate stimulatory agents such as pathogens.</text>
</comment>
<accession>L5KVL1</accession>
<dbReference type="PANTHER" id="PTHR10078">
    <property type="entry name" value="INTERLEUKIN-1 FAMILY MEMBER"/>
    <property type="match status" value="1"/>
</dbReference>
<evidence type="ECO:0000313" key="7">
    <source>
        <dbReference type="EMBL" id="ELK14853.1"/>
    </source>
</evidence>
<dbReference type="GO" id="GO:0005149">
    <property type="term" value="F:interleukin-1 receptor binding"/>
    <property type="evidence" value="ECO:0007669"/>
    <property type="project" value="UniProtKB-UniRule"/>
</dbReference>
<comment type="subcellular location">
    <subcellularLocation>
        <location evidence="1 5">Secreted</location>
    </subcellularLocation>
</comment>
<dbReference type="GO" id="GO:0010628">
    <property type="term" value="P:positive regulation of gene expression"/>
    <property type="evidence" value="ECO:0007669"/>
    <property type="project" value="TreeGrafter"/>
</dbReference>
<name>L5KVL1_PTEAL</name>
<reference evidence="8" key="1">
    <citation type="journal article" date="2013" name="Science">
        <title>Comparative analysis of bat genomes provides insight into the evolution of flight and immunity.</title>
        <authorList>
            <person name="Zhang G."/>
            <person name="Cowled C."/>
            <person name="Shi Z."/>
            <person name="Huang Z."/>
            <person name="Bishop-Lilly K.A."/>
            <person name="Fang X."/>
            <person name="Wynne J.W."/>
            <person name="Xiong Z."/>
            <person name="Baker M.L."/>
            <person name="Zhao W."/>
            <person name="Tachedjian M."/>
            <person name="Zhu Y."/>
            <person name="Zhou P."/>
            <person name="Jiang X."/>
            <person name="Ng J."/>
            <person name="Yang L."/>
            <person name="Wu L."/>
            <person name="Xiao J."/>
            <person name="Feng Y."/>
            <person name="Chen Y."/>
            <person name="Sun X."/>
            <person name="Zhang Y."/>
            <person name="Marsh G.A."/>
            <person name="Crameri G."/>
            <person name="Broder C.C."/>
            <person name="Frey K.G."/>
            <person name="Wang L.F."/>
            <person name="Wang J."/>
        </authorList>
    </citation>
    <scope>NUCLEOTIDE SEQUENCE [LARGE SCALE GENOMIC DNA]</scope>
</reference>
<dbReference type="GO" id="GO:0005654">
    <property type="term" value="C:nucleoplasm"/>
    <property type="evidence" value="ECO:0007669"/>
    <property type="project" value="TreeGrafter"/>
</dbReference>
<proteinExistence type="inferred from homology"/>
<dbReference type="InterPro" id="IPR008996">
    <property type="entry name" value="IL1/FGF"/>
</dbReference>
<keyword evidence="3 5" id="KW-0964">Secreted</keyword>
<evidence type="ECO:0000313" key="8">
    <source>
        <dbReference type="Proteomes" id="UP000010552"/>
    </source>
</evidence>
<keyword evidence="8" id="KW-1185">Reference proteome</keyword>
<organism evidence="7 8">
    <name type="scientific">Pteropus alecto</name>
    <name type="common">Black flying fox</name>
    <dbReference type="NCBI Taxonomy" id="9402"/>
    <lineage>
        <taxon>Eukaryota</taxon>
        <taxon>Metazoa</taxon>
        <taxon>Chordata</taxon>
        <taxon>Craniata</taxon>
        <taxon>Vertebrata</taxon>
        <taxon>Euteleostomi</taxon>
        <taxon>Mammalia</taxon>
        <taxon>Eutheria</taxon>
        <taxon>Laurasiatheria</taxon>
        <taxon>Chiroptera</taxon>
        <taxon>Yinpterochiroptera</taxon>
        <taxon>Pteropodoidea</taxon>
        <taxon>Pteropodidae</taxon>
        <taxon>Pteropodinae</taxon>
        <taxon>Pteropus</taxon>
    </lineage>
</organism>
<dbReference type="InParanoid" id="L5KVL1"/>
<dbReference type="AlphaFoldDB" id="L5KVL1"/>
<protein>
    <recommendedName>
        <fullName evidence="5">Interleukin-1</fullName>
    </recommendedName>
</protein>
<dbReference type="Pfam" id="PF00340">
    <property type="entry name" value="IL1"/>
    <property type="match status" value="1"/>
</dbReference>
<dbReference type="FunCoup" id="L5KVL1">
    <property type="interactions" value="50"/>
</dbReference>
<dbReference type="GO" id="GO:0005615">
    <property type="term" value="C:extracellular space"/>
    <property type="evidence" value="ECO:0007669"/>
    <property type="project" value="InterPro"/>
</dbReference>
<sequence>MSFLEESPAVRTGSEGWEGAELQGSSGGLKVVTKDPEKFSLHDQNHKVLVLDSGTLMAVLNKSILPETFFVLASHLSSACEEESPILLAVADGELCLCCEQDKNADQPSLQLKKRKLRHLAIQHEADQQPFTFYRAMVGSWNTLESAMHPGWFISTSCNPGEPVRMTDEPGIKNTIEFSFEQVCEAKTGPAKSVGGEASPPVME</sequence>
<dbReference type="PRINTS" id="PR01357">
    <property type="entry name" value="INTRLEUKN1AB"/>
</dbReference>
<evidence type="ECO:0000256" key="5">
    <source>
        <dbReference type="RuleBase" id="RU003753"/>
    </source>
</evidence>
<dbReference type="EMBL" id="KB030557">
    <property type="protein sequence ID" value="ELK14853.1"/>
    <property type="molecule type" value="Genomic_DNA"/>
</dbReference>
<evidence type="ECO:0000256" key="3">
    <source>
        <dbReference type="ARBA" id="ARBA00022525"/>
    </source>
</evidence>
<evidence type="ECO:0000256" key="1">
    <source>
        <dbReference type="ARBA" id="ARBA00004613"/>
    </source>
</evidence>
<dbReference type="Proteomes" id="UP000010552">
    <property type="component" value="Unassembled WGS sequence"/>
</dbReference>
<dbReference type="GO" id="GO:0002437">
    <property type="term" value="P:inflammatory response to antigenic stimulus"/>
    <property type="evidence" value="ECO:0007669"/>
    <property type="project" value="TreeGrafter"/>
</dbReference>